<sequence>MKHDEVSRMYREIEYSPYCFVADDVSPHLILVDFIYVIFSTGEFGAMSDPLLTYLMDLTELQYSTLICSMKIFVNKGQNGIIQVLSTYTFNPLNLMFAVNPPS</sequence>
<dbReference type="AlphaFoldDB" id="A0A4Y2D144"/>
<dbReference type="OrthoDB" id="10210167at2759"/>
<dbReference type="EMBL" id="BGPR01000274">
    <property type="protein sequence ID" value="GBM09708.1"/>
    <property type="molecule type" value="Genomic_DNA"/>
</dbReference>
<name>A0A4Y2D144_ARAVE</name>
<accession>A0A4Y2D144</accession>
<evidence type="ECO:0000313" key="2">
    <source>
        <dbReference type="Proteomes" id="UP000499080"/>
    </source>
</evidence>
<protein>
    <submittedName>
        <fullName evidence="1">Uncharacterized protein</fullName>
    </submittedName>
</protein>
<keyword evidence="2" id="KW-1185">Reference proteome</keyword>
<evidence type="ECO:0000313" key="1">
    <source>
        <dbReference type="EMBL" id="GBM09708.1"/>
    </source>
</evidence>
<dbReference type="Proteomes" id="UP000499080">
    <property type="component" value="Unassembled WGS sequence"/>
</dbReference>
<proteinExistence type="predicted"/>
<organism evidence="1 2">
    <name type="scientific">Araneus ventricosus</name>
    <name type="common">Orbweaver spider</name>
    <name type="synonym">Epeira ventricosa</name>
    <dbReference type="NCBI Taxonomy" id="182803"/>
    <lineage>
        <taxon>Eukaryota</taxon>
        <taxon>Metazoa</taxon>
        <taxon>Ecdysozoa</taxon>
        <taxon>Arthropoda</taxon>
        <taxon>Chelicerata</taxon>
        <taxon>Arachnida</taxon>
        <taxon>Araneae</taxon>
        <taxon>Araneomorphae</taxon>
        <taxon>Entelegynae</taxon>
        <taxon>Araneoidea</taxon>
        <taxon>Araneidae</taxon>
        <taxon>Araneus</taxon>
    </lineage>
</organism>
<reference evidence="1 2" key="1">
    <citation type="journal article" date="2019" name="Sci. Rep.">
        <title>Orb-weaving spider Araneus ventricosus genome elucidates the spidroin gene catalogue.</title>
        <authorList>
            <person name="Kono N."/>
            <person name="Nakamura H."/>
            <person name="Ohtoshi R."/>
            <person name="Moran D.A.P."/>
            <person name="Shinohara A."/>
            <person name="Yoshida Y."/>
            <person name="Fujiwara M."/>
            <person name="Mori M."/>
            <person name="Tomita M."/>
            <person name="Arakawa K."/>
        </authorList>
    </citation>
    <scope>NUCLEOTIDE SEQUENCE [LARGE SCALE GENOMIC DNA]</scope>
</reference>
<comment type="caution">
    <text evidence="1">The sequence shown here is derived from an EMBL/GenBank/DDBJ whole genome shotgun (WGS) entry which is preliminary data.</text>
</comment>
<gene>
    <name evidence="1" type="ORF">AVEN_186413_1</name>
</gene>